<keyword evidence="4" id="KW-1185">Reference proteome</keyword>
<dbReference type="AlphaFoldDB" id="A0A7J7QWJ1"/>
<accession>A0A7J7QWJ1</accession>
<organism evidence="3 4">
    <name type="scientific">Myotis myotis</name>
    <name type="common">Greater mouse-eared bat</name>
    <name type="synonym">Vespertilio myotis</name>
    <dbReference type="NCBI Taxonomy" id="51298"/>
    <lineage>
        <taxon>Eukaryota</taxon>
        <taxon>Metazoa</taxon>
        <taxon>Chordata</taxon>
        <taxon>Craniata</taxon>
        <taxon>Vertebrata</taxon>
        <taxon>Euteleostomi</taxon>
        <taxon>Mammalia</taxon>
        <taxon>Eutheria</taxon>
        <taxon>Laurasiatheria</taxon>
        <taxon>Chiroptera</taxon>
        <taxon>Yangochiroptera</taxon>
        <taxon>Vespertilionidae</taxon>
        <taxon>Myotis</taxon>
    </lineage>
</organism>
<keyword evidence="2" id="KW-1133">Transmembrane helix</keyword>
<name>A0A7J7QWJ1_MYOMY</name>
<reference evidence="3 4" key="1">
    <citation type="journal article" date="2020" name="Nature">
        <title>Six reference-quality genomes reveal evolution of bat adaptations.</title>
        <authorList>
            <person name="Jebb D."/>
            <person name="Huang Z."/>
            <person name="Pippel M."/>
            <person name="Hughes G.M."/>
            <person name="Lavrichenko K."/>
            <person name="Devanna P."/>
            <person name="Winkler S."/>
            <person name="Jermiin L.S."/>
            <person name="Skirmuntt E.C."/>
            <person name="Katzourakis A."/>
            <person name="Burkitt-Gray L."/>
            <person name="Ray D.A."/>
            <person name="Sullivan K.A.M."/>
            <person name="Roscito J.G."/>
            <person name="Kirilenko B.M."/>
            <person name="Davalos L.M."/>
            <person name="Corthals A.P."/>
            <person name="Power M.L."/>
            <person name="Jones G."/>
            <person name="Ransome R.D."/>
            <person name="Dechmann D.K.N."/>
            <person name="Locatelli A.G."/>
            <person name="Puechmaille S.J."/>
            <person name="Fedrigo O."/>
            <person name="Jarvis E.D."/>
            <person name="Hiller M."/>
            <person name="Vernes S.C."/>
            <person name="Myers E.W."/>
            <person name="Teeling E.C."/>
        </authorList>
    </citation>
    <scope>NUCLEOTIDE SEQUENCE [LARGE SCALE GENOMIC DNA]</scope>
    <source>
        <strain evidence="3">MMyoMyo1</strain>
        <tissue evidence="3">Flight muscle</tissue>
    </source>
</reference>
<proteinExistence type="predicted"/>
<keyword evidence="2" id="KW-0472">Membrane</keyword>
<sequence length="138" mass="14911">MPRRTLQAPHPFLHALPPSGAGGFRSHCLGAWCDHVQGVAGGRSSTPAPPRLSLRIRGSSPAPRAPHPLCRAFPSSQGAAGSQDLNTLTGPGGPVTARPWQGWVNLSGRAFILFYLFIFKYIFIDFREEGSGRGREKH</sequence>
<dbReference type="EMBL" id="JABWUV010000048">
    <property type="protein sequence ID" value="KAF6268153.1"/>
    <property type="molecule type" value="Genomic_DNA"/>
</dbReference>
<protein>
    <submittedName>
        <fullName evidence="3">Uncharacterized protein</fullName>
    </submittedName>
</protein>
<evidence type="ECO:0000256" key="1">
    <source>
        <dbReference type="SAM" id="MobiDB-lite"/>
    </source>
</evidence>
<evidence type="ECO:0000313" key="3">
    <source>
        <dbReference type="EMBL" id="KAF6268153.1"/>
    </source>
</evidence>
<dbReference type="Proteomes" id="UP000527355">
    <property type="component" value="Unassembled WGS sequence"/>
</dbReference>
<keyword evidence="2" id="KW-0812">Transmembrane</keyword>
<comment type="caution">
    <text evidence="3">The sequence shown here is derived from an EMBL/GenBank/DDBJ whole genome shotgun (WGS) entry which is preliminary data.</text>
</comment>
<feature type="compositionally biased region" description="Polar residues" evidence="1">
    <location>
        <begin position="74"/>
        <end position="89"/>
    </location>
</feature>
<feature type="region of interest" description="Disordered" evidence="1">
    <location>
        <begin position="72"/>
        <end position="92"/>
    </location>
</feature>
<evidence type="ECO:0000256" key="2">
    <source>
        <dbReference type="SAM" id="Phobius"/>
    </source>
</evidence>
<gene>
    <name evidence="3" type="ORF">mMyoMyo1_011289</name>
</gene>
<evidence type="ECO:0000313" key="4">
    <source>
        <dbReference type="Proteomes" id="UP000527355"/>
    </source>
</evidence>
<feature type="transmembrane region" description="Helical" evidence="2">
    <location>
        <begin position="103"/>
        <end position="123"/>
    </location>
</feature>